<evidence type="ECO:0000259" key="3">
    <source>
        <dbReference type="SMART" id="SM00849"/>
    </source>
</evidence>
<dbReference type="InterPro" id="IPR022877">
    <property type="entry name" value="UPF0173"/>
</dbReference>
<dbReference type="Gene3D" id="3.60.15.10">
    <property type="entry name" value="Ribonuclease Z/Hydroxyacylglutathione hydrolase-like"/>
    <property type="match status" value="1"/>
</dbReference>
<dbReference type="EMBL" id="VFJB01000003">
    <property type="protein sequence ID" value="KAA0258844.1"/>
    <property type="molecule type" value="Genomic_DNA"/>
</dbReference>
<dbReference type="PANTHER" id="PTHR43546">
    <property type="entry name" value="UPF0173 METAL-DEPENDENT HYDROLASE MJ1163-RELATED"/>
    <property type="match status" value="1"/>
</dbReference>
<dbReference type="GO" id="GO:0016787">
    <property type="term" value="F:hydrolase activity"/>
    <property type="evidence" value="ECO:0007669"/>
    <property type="project" value="UniProtKB-UniRule"/>
</dbReference>
<dbReference type="SUPFAM" id="SSF56281">
    <property type="entry name" value="Metallo-hydrolase/oxidoreductase"/>
    <property type="match status" value="1"/>
</dbReference>
<dbReference type="Pfam" id="PF12706">
    <property type="entry name" value="Lactamase_B_2"/>
    <property type="match status" value="1"/>
</dbReference>
<protein>
    <recommendedName>
        <fullName evidence="2">UPF0173 metal-dependent hydrolase FHQ18_02550</fullName>
    </recommendedName>
</protein>
<evidence type="ECO:0000256" key="2">
    <source>
        <dbReference type="HAMAP-Rule" id="MF_00457"/>
    </source>
</evidence>
<dbReference type="RefSeq" id="WP_149265603.1">
    <property type="nucleotide sequence ID" value="NZ_VFJB01000003.1"/>
</dbReference>
<keyword evidence="5" id="KW-1185">Reference proteome</keyword>
<dbReference type="HAMAP" id="MF_00457">
    <property type="entry name" value="UPF0173"/>
    <property type="match status" value="1"/>
</dbReference>
<dbReference type="OrthoDB" id="9789133at2"/>
<gene>
    <name evidence="4" type="ORF">FHQ18_02550</name>
</gene>
<dbReference type="InterPro" id="IPR001279">
    <property type="entry name" value="Metallo-B-lactamas"/>
</dbReference>
<dbReference type="SMART" id="SM00849">
    <property type="entry name" value="Lactamase_B"/>
    <property type="match status" value="1"/>
</dbReference>
<dbReference type="NCBIfam" id="NF001911">
    <property type="entry name" value="PRK00685.1"/>
    <property type="match status" value="1"/>
</dbReference>
<evidence type="ECO:0000313" key="4">
    <source>
        <dbReference type="EMBL" id="KAA0258844.1"/>
    </source>
</evidence>
<accession>A0A5A8F3R1</accession>
<feature type="domain" description="Metallo-beta-lactamase" evidence="3">
    <location>
        <begin position="8"/>
        <end position="192"/>
    </location>
</feature>
<reference evidence="4 5" key="1">
    <citation type="submission" date="2019-06" db="EMBL/GenBank/DDBJ databases">
        <title>Genomic insights into carbon and energy metabolism of Deferribacter autotrophicus revealed new metabolic traits in the phylum Deferribacteres.</title>
        <authorList>
            <person name="Slobodkin A.I."/>
            <person name="Slobodkina G.B."/>
            <person name="Allioux M."/>
            <person name="Alain K."/>
            <person name="Jebbar M."/>
            <person name="Shadrin V."/>
            <person name="Kublanov I.V."/>
            <person name="Toshchakov S.V."/>
            <person name="Bonch-Osmolovskaya E.A."/>
        </authorList>
    </citation>
    <scope>NUCLEOTIDE SEQUENCE [LARGE SCALE GENOMIC DNA]</scope>
    <source>
        <strain evidence="4 5">SL50</strain>
    </source>
</reference>
<name>A0A5A8F3R1_9BACT</name>
<dbReference type="InterPro" id="IPR050114">
    <property type="entry name" value="UPF0173_UPF0282_UlaG_hydrolase"/>
</dbReference>
<sequence length="228" mass="25487">MVKIKWLGHAAILIDGSKKLLIDPYIKGNPVAKVDIDEIIVDYILVTHGHPDHIGDTVYLAKKKNVPVLAIFEITAYLQSKGINEIVPMNIGGRKNFDFGWVKMVPAVHSSSIMEDGRIIYAGSPAGFVINIDGKTIYVAGDTALFKDMELIGELLKPEIAVLPIGDNFTMNTEEAIHAARLLNVRRIIPVHYNTWDIITVDMDIFKRKCNEHGVEPIILEVNEEYEL</sequence>
<evidence type="ECO:0000256" key="1">
    <source>
        <dbReference type="ARBA" id="ARBA00022801"/>
    </source>
</evidence>
<comment type="caution">
    <text evidence="4">The sequence shown here is derived from an EMBL/GenBank/DDBJ whole genome shotgun (WGS) entry which is preliminary data.</text>
</comment>
<dbReference type="AlphaFoldDB" id="A0A5A8F3R1"/>
<comment type="similarity">
    <text evidence="2">Belongs to the UPF0173 family.</text>
</comment>
<proteinExistence type="inferred from homology"/>
<organism evidence="4 5">
    <name type="scientific">Deferribacter autotrophicus</name>
    <dbReference type="NCBI Taxonomy" id="500465"/>
    <lineage>
        <taxon>Bacteria</taxon>
        <taxon>Pseudomonadati</taxon>
        <taxon>Deferribacterota</taxon>
        <taxon>Deferribacteres</taxon>
        <taxon>Deferribacterales</taxon>
        <taxon>Deferribacteraceae</taxon>
        <taxon>Deferribacter</taxon>
    </lineage>
</organism>
<keyword evidence="1 2" id="KW-0378">Hydrolase</keyword>
<dbReference type="InterPro" id="IPR036866">
    <property type="entry name" value="RibonucZ/Hydroxyglut_hydro"/>
</dbReference>
<dbReference type="PANTHER" id="PTHR43546:SF3">
    <property type="entry name" value="UPF0173 METAL-DEPENDENT HYDROLASE MJ1163"/>
    <property type="match status" value="1"/>
</dbReference>
<dbReference type="Proteomes" id="UP000322876">
    <property type="component" value="Unassembled WGS sequence"/>
</dbReference>
<evidence type="ECO:0000313" key="5">
    <source>
        <dbReference type="Proteomes" id="UP000322876"/>
    </source>
</evidence>